<dbReference type="EMBL" id="JANBQF010000386">
    <property type="protein sequence ID" value="KAJ2001603.1"/>
    <property type="molecule type" value="Genomic_DNA"/>
</dbReference>
<evidence type="ECO:0000256" key="5">
    <source>
        <dbReference type="ARBA" id="ARBA00023136"/>
    </source>
</evidence>
<dbReference type="GO" id="GO:0005739">
    <property type="term" value="C:mitochondrion"/>
    <property type="evidence" value="ECO:0007669"/>
    <property type="project" value="TreeGrafter"/>
</dbReference>
<evidence type="ECO:0000313" key="8">
    <source>
        <dbReference type="Proteomes" id="UP001150907"/>
    </source>
</evidence>
<feature type="transmembrane region" description="Helical" evidence="6">
    <location>
        <begin position="186"/>
        <end position="208"/>
    </location>
</feature>
<keyword evidence="3 6" id="KW-0812">Transmembrane</keyword>
<comment type="similarity">
    <text evidence="2 6">Belongs to the peroxisomal membrane protein PXMP2/4 family.</text>
</comment>
<evidence type="ECO:0000313" key="7">
    <source>
        <dbReference type="EMBL" id="KAJ2001603.1"/>
    </source>
</evidence>
<comment type="subcellular location">
    <subcellularLocation>
        <location evidence="1">Membrane</location>
        <topology evidence="1">Multi-pass membrane protein</topology>
    </subcellularLocation>
</comment>
<dbReference type="AlphaFoldDB" id="A0A9W8BDG4"/>
<dbReference type="PANTHER" id="PTHR11266:SF50">
    <property type="entry name" value="VACUOLAR MEMBRANE PROTEIN YOR292C"/>
    <property type="match status" value="1"/>
</dbReference>
<accession>A0A9W8BDG4</accession>
<keyword evidence="4 6" id="KW-1133">Transmembrane helix</keyword>
<dbReference type="Proteomes" id="UP001150907">
    <property type="component" value="Unassembled WGS sequence"/>
</dbReference>
<dbReference type="GO" id="GO:0016020">
    <property type="term" value="C:membrane"/>
    <property type="evidence" value="ECO:0007669"/>
    <property type="project" value="UniProtKB-SubCell"/>
</dbReference>
<evidence type="ECO:0000256" key="4">
    <source>
        <dbReference type="ARBA" id="ARBA00022989"/>
    </source>
</evidence>
<dbReference type="PANTHER" id="PTHR11266">
    <property type="entry name" value="PEROXISOMAL MEMBRANE PROTEIN 2, PXMP2 MPV17"/>
    <property type="match status" value="1"/>
</dbReference>
<gene>
    <name evidence="7" type="ORF">H4R26_004046</name>
</gene>
<evidence type="ECO:0000256" key="1">
    <source>
        <dbReference type="ARBA" id="ARBA00004141"/>
    </source>
</evidence>
<dbReference type="InterPro" id="IPR007248">
    <property type="entry name" value="Mpv17_PMP22"/>
</dbReference>
<keyword evidence="8" id="KW-1185">Reference proteome</keyword>
<feature type="transmembrane region" description="Helical" evidence="6">
    <location>
        <begin position="144"/>
        <end position="166"/>
    </location>
</feature>
<protein>
    <submittedName>
        <fullName evidence="7">Uncharacterized protein</fullName>
    </submittedName>
</protein>
<dbReference type="OrthoDB" id="10267969at2759"/>
<evidence type="ECO:0000256" key="2">
    <source>
        <dbReference type="ARBA" id="ARBA00006824"/>
    </source>
</evidence>
<sequence>MAAFFRFWTRQAEARPFVTVAATEICLSACGDLLAQTIGMHFLVKPAADNIEQRAGEAGGELATKRYDFMRTARFVLFATCASPIGVKWHRFLDRRFPIRSQNAWFKARRKVSAGSHHSASTLAARAKRRSEQRQAARQVGKRLVCDVLLYEPFMYTAFFGAMAILEGGGIEEAKYRVGALMLPTYLTGLTISPIVQSINFAFVPLIYRVPFSSCFDVFWDTYLSWVNTEKLAMLDDGESIGNSTI</sequence>
<dbReference type="Pfam" id="PF04117">
    <property type="entry name" value="Mpv17_PMP22"/>
    <property type="match status" value="1"/>
</dbReference>
<reference evidence="7" key="1">
    <citation type="submission" date="2022-07" db="EMBL/GenBank/DDBJ databases">
        <title>Phylogenomic reconstructions and comparative analyses of Kickxellomycotina fungi.</title>
        <authorList>
            <person name="Reynolds N.K."/>
            <person name="Stajich J.E."/>
            <person name="Barry K."/>
            <person name="Grigoriev I.V."/>
            <person name="Crous P."/>
            <person name="Smith M.E."/>
        </authorList>
    </citation>
    <scope>NUCLEOTIDE SEQUENCE</scope>
    <source>
        <strain evidence="7">IMI 214461</strain>
    </source>
</reference>
<comment type="caution">
    <text evidence="7">The sequence shown here is derived from an EMBL/GenBank/DDBJ whole genome shotgun (WGS) entry which is preliminary data.</text>
</comment>
<evidence type="ECO:0000256" key="3">
    <source>
        <dbReference type="ARBA" id="ARBA00022692"/>
    </source>
</evidence>
<keyword evidence="5 6" id="KW-0472">Membrane</keyword>
<organism evidence="7 8">
    <name type="scientific">Coemansia thaxteri</name>
    <dbReference type="NCBI Taxonomy" id="2663907"/>
    <lineage>
        <taxon>Eukaryota</taxon>
        <taxon>Fungi</taxon>
        <taxon>Fungi incertae sedis</taxon>
        <taxon>Zoopagomycota</taxon>
        <taxon>Kickxellomycotina</taxon>
        <taxon>Kickxellomycetes</taxon>
        <taxon>Kickxellales</taxon>
        <taxon>Kickxellaceae</taxon>
        <taxon>Coemansia</taxon>
    </lineage>
</organism>
<name>A0A9W8BDG4_9FUNG</name>
<evidence type="ECO:0000256" key="6">
    <source>
        <dbReference type="RuleBase" id="RU363053"/>
    </source>
</evidence>
<proteinExistence type="inferred from homology"/>